<dbReference type="PROSITE" id="PS51257">
    <property type="entry name" value="PROKAR_LIPOPROTEIN"/>
    <property type="match status" value="1"/>
</dbReference>
<dbReference type="RefSeq" id="WP_025023533.1">
    <property type="nucleotide sequence ID" value="NZ_AZDZ01000002.1"/>
</dbReference>
<evidence type="ECO:0000313" key="4">
    <source>
        <dbReference type="Proteomes" id="UP000051248"/>
    </source>
</evidence>
<feature type="region of interest" description="Disordered" evidence="1">
    <location>
        <begin position="190"/>
        <end position="214"/>
    </location>
</feature>
<gene>
    <name evidence="3" type="ORF">FD03_GL001124</name>
</gene>
<organism evidence="3 4">
    <name type="scientific">Companilactobacillus nodensis DSM 19682 = JCM 14932 = NBRC 107160</name>
    <dbReference type="NCBI Taxonomy" id="1423775"/>
    <lineage>
        <taxon>Bacteria</taxon>
        <taxon>Bacillati</taxon>
        <taxon>Bacillota</taxon>
        <taxon>Bacilli</taxon>
        <taxon>Lactobacillales</taxon>
        <taxon>Lactobacillaceae</taxon>
        <taxon>Companilactobacillus</taxon>
    </lineage>
</organism>
<dbReference type="eggNOG" id="ENOG502ZIJU">
    <property type="taxonomic scope" value="Bacteria"/>
</dbReference>
<dbReference type="EMBL" id="AZDZ01000002">
    <property type="protein sequence ID" value="KRK80989.1"/>
    <property type="molecule type" value="Genomic_DNA"/>
</dbReference>
<keyword evidence="4" id="KW-1185">Reference proteome</keyword>
<keyword evidence="2" id="KW-0732">Signal</keyword>
<evidence type="ECO:0000256" key="1">
    <source>
        <dbReference type="SAM" id="MobiDB-lite"/>
    </source>
</evidence>
<comment type="caution">
    <text evidence="3">The sequence shown here is derived from an EMBL/GenBank/DDBJ whole genome shotgun (WGS) entry which is preliminary data.</text>
</comment>
<protein>
    <recommendedName>
        <fullName evidence="5">Lipoprotein</fullName>
    </recommendedName>
</protein>
<accession>A0A0R1KBH0</accession>
<evidence type="ECO:0000256" key="2">
    <source>
        <dbReference type="SAM" id="SignalP"/>
    </source>
</evidence>
<dbReference type="STRING" id="1423775.FD03_GL001124"/>
<feature type="chain" id="PRO_5039650089" description="Lipoprotein" evidence="2">
    <location>
        <begin position="24"/>
        <end position="294"/>
    </location>
</feature>
<reference evidence="3 4" key="1">
    <citation type="journal article" date="2015" name="Genome Announc.">
        <title>Expanding the biotechnology potential of lactobacilli through comparative genomics of 213 strains and associated genera.</title>
        <authorList>
            <person name="Sun Z."/>
            <person name="Harris H.M."/>
            <person name="McCann A."/>
            <person name="Guo C."/>
            <person name="Argimon S."/>
            <person name="Zhang W."/>
            <person name="Yang X."/>
            <person name="Jeffery I.B."/>
            <person name="Cooney J.C."/>
            <person name="Kagawa T.F."/>
            <person name="Liu W."/>
            <person name="Song Y."/>
            <person name="Salvetti E."/>
            <person name="Wrobel A."/>
            <person name="Rasinkangas P."/>
            <person name="Parkhill J."/>
            <person name="Rea M.C."/>
            <person name="O'Sullivan O."/>
            <person name="Ritari J."/>
            <person name="Douillard F.P."/>
            <person name="Paul Ross R."/>
            <person name="Yang R."/>
            <person name="Briner A.E."/>
            <person name="Felis G.E."/>
            <person name="de Vos W.M."/>
            <person name="Barrangou R."/>
            <person name="Klaenhammer T.R."/>
            <person name="Caufield P.W."/>
            <person name="Cui Y."/>
            <person name="Zhang H."/>
            <person name="O'Toole P.W."/>
        </authorList>
    </citation>
    <scope>NUCLEOTIDE SEQUENCE [LARGE SCALE GENOMIC DNA]</scope>
    <source>
        <strain evidence="3 4">DSM 19682</strain>
    </source>
</reference>
<name>A0A0R1KBH0_9LACO</name>
<evidence type="ECO:0000313" key="3">
    <source>
        <dbReference type="EMBL" id="KRK80989.1"/>
    </source>
</evidence>
<feature type="compositionally biased region" description="Low complexity" evidence="1">
    <location>
        <begin position="192"/>
        <end position="213"/>
    </location>
</feature>
<proteinExistence type="predicted"/>
<evidence type="ECO:0008006" key="5">
    <source>
        <dbReference type="Google" id="ProtNLM"/>
    </source>
</evidence>
<dbReference type="OrthoDB" id="2287309at2"/>
<dbReference type="AlphaFoldDB" id="A0A0R1KBH0"/>
<dbReference type="Proteomes" id="UP000051248">
    <property type="component" value="Unassembled WGS sequence"/>
</dbReference>
<feature type="signal peptide" evidence="2">
    <location>
        <begin position="1"/>
        <end position="23"/>
    </location>
</feature>
<dbReference type="PATRIC" id="fig|1423775.4.peg.1154"/>
<sequence length="294" mass="33106">MKRKGILFTIIVALLLVVTGCSSQSKQNTASAPTVKKAAKVTTTAYDNLSKSDRDKVKFTFRYYLDDTSAGVVSVEINNQTKKKISFDQSKFIFKGSHDVKASKKGSVTVLPNKKMNIKGLFAKVDNSFFEESGLLVYKNDNYKLAYVEQNTKMFSSDNLTNKTLISNYKEFLTHRDAWDKQKADYNKGIYGNDSSDSSSDTTDSNSDNTNGNQIKHVINSEEEAMEAVEKKYGPAEDLPKAAHGAQYTYRPGLWYRSTDKYAYWIRITVPGSDNYSSPYDWMVYLNGKIVSGR</sequence>